<gene>
    <name evidence="8" type="ORF">H5V43_17375</name>
</gene>
<dbReference type="CDD" id="cd01095">
    <property type="entry name" value="Nitrilotriacetate_monoxgenase"/>
    <property type="match status" value="1"/>
</dbReference>
<dbReference type="InterPro" id="IPR011251">
    <property type="entry name" value="Luciferase-like_dom"/>
</dbReference>
<feature type="domain" description="Luciferase-like" evidence="7">
    <location>
        <begin position="31"/>
        <end position="380"/>
    </location>
</feature>
<evidence type="ECO:0000256" key="4">
    <source>
        <dbReference type="ARBA" id="ARBA00023033"/>
    </source>
</evidence>
<evidence type="ECO:0000256" key="2">
    <source>
        <dbReference type="ARBA" id="ARBA00022643"/>
    </source>
</evidence>
<evidence type="ECO:0000256" key="3">
    <source>
        <dbReference type="ARBA" id="ARBA00023002"/>
    </source>
</evidence>
<dbReference type="EMBL" id="CP060036">
    <property type="protein sequence ID" value="QOT73924.1"/>
    <property type="molecule type" value="Genomic_DNA"/>
</dbReference>
<evidence type="ECO:0000313" key="9">
    <source>
        <dbReference type="Proteomes" id="UP000593663"/>
    </source>
</evidence>
<dbReference type="Proteomes" id="UP000593663">
    <property type="component" value="Chromosome 2"/>
</dbReference>
<dbReference type="AlphaFoldDB" id="A0A7M2GMC6"/>
<keyword evidence="2 6" id="KW-0288">FMN</keyword>
<dbReference type="PIRSF" id="PIRSF000337">
    <property type="entry name" value="NTA_MOA"/>
    <property type="match status" value="1"/>
</dbReference>
<keyword evidence="4" id="KW-0503">Monooxygenase</keyword>
<dbReference type="PANTHER" id="PTHR30011:SF16">
    <property type="entry name" value="C2H2 FINGER DOMAIN TRANSCRIPTION FACTOR (EUROFUNG)-RELATED"/>
    <property type="match status" value="1"/>
</dbReference>
<dbReference type="Gene3D" id="3.20.20.30">
    <property type="entry name" value="Luciferase-like domain"/>
    <property type="match status" value="1"/>
</dbReference>
<dbReference type="GO" id="GO:0016705">
    <property type="term" value="F:oxidoreductase activity, acting on paired donors, with incorporation or reduction of molecular oxygen"/>
    <property type="evidence" value="ECO:0007669"/>
    <property type="project" value="InterPro"/>
</dbReference>
<evidence type="ECO:0000256" key="5">
    <source>
        <dbReference type="ARBA" id="ARBA00033748"/>
    </source>
</evidence>
<feature type="binding site" evidence="6">
    <location>
        <position position="152"/>
    </location>
    <ligand>
        <name>FMN</name>
        <dbReference type="ChEBI" id="CHEBI:58210"/>
    </ligand>
</feature>
<name>A0A7M2GMC6_SPHSA</name>
<proteinExistence type="inferred from homology"/>
<dbReference type="InterPro" id="IPR051260">
    <property type="entry name" value="Diverse_substr_monoxygenases"/>
</dbReference>
<feature type="binding site" evidence="6">
    <location>
        <position position="98"/>
    </location>
    <ligand>
        <name>FMN</name>
        <dbReference type="ChEBI" id="CHEBI:58210"/>
    </ligand>
</feature>
<dbReference type="Pfam" id="PF00296">
    <property type="entry name" value="Bac_luciferase"/>
    <property type="match status" value="1"/>
</dbReference>
<reference evidence="9" key="1">
    <citation type="submission" date="2020-08" db="EMBL/GenBank/DDBJ databases">
        <title>Complete genome sequence of Sphingobium barthaii strain KK22, a high-molecular-weight polycyclic aromatic hydrocarbon-degrading soil bacterium.</title>
        <authorList>
            <person name="Mori J.F."/>
            <person name="Kanaly R.A."/>
        </authorList>
    </citation>
    <scope>NUCLEOTIDE SEQUENCE [LARGE SCALE GENOMIC DNA]</scope>
    <source>
        <strain evidence="9">KK22</strain>
    </source>
</reference>
<dbReference type="KEGG" id="sbar:H5V43_17375"/>
<sequence>MATSQRQMKIGISMRNYGYNGGAWRHPDIPAGSGMDYGYYKSIARTAERGMLDMLFLADSVSMPLGSQGRDPSTLRFEPLTLLSALSSDTRHIGLVATVSTTFQAPFHIARMFASLDHLSGGRAGWNVVTSHREDEQQNFGGDPILPKDQRYDRAEEAVSVVRKLWSSWDADALVRDKASGLYYDPAKVGRINHAGPYFSSAGPLNVPRPPQGHPLIIQAGASERGQDLAAQTADVVYAAATELACGKAFYHSLKSRMPRFGRHADDLKIMPGILPVVGSTMAEAEAKYRQMQDLIDPAMGVARLTNTFGDVSAFDLDAPFPAELERRGDNSSRIALMVNLARERGFTLRQLYQHALIASNHHVVVGTPAMIVDVMEHWFAEDAADGFNIVPAFTPLTLGDFVDLVRPELLRRGLVRDRYRGATLRENMDLSPIQEFAE</sequence>
<dbReference type="RefSeq" id="WP_025546743.1">
    <property type="nucleotide sequence ID" value="NZ_BATN01000004.1"/>
</dbReference>
<organism evidence="8 9">
    <name type="scientific">Sphingobium fuliginis (strain ATCC 27551)</name>
    <dbReference type="NCBI Taxonomy" id="336203"/>
    <lineage>
        <taxon>Bacteria</taxon>
        <taxon>Pseudomonadati</taxon>
        <taxon>Pseudomonadota</taxon>
        <taxon>Alphaproteobacteria</taxon>
        <taxon>Sphingomonadales</taxon>
        <taxon>Sphingomonadaceae</taxon>
        <taxon>Sphingobium</taxon>
    </lineage>
</organism>
<evidence type="ECO:0000259" key="7">
    <source>
        <dbReference type="Pfam" id="PF00296"/>
    </source>
</evidence>
<dbReference type="PANTHER" id="PTHR30011">
    <property type="entry name" value="ALKANESULFONATE MONOOXYGENASE-RELATED"/>
    <property type="match status" value="1"/>
</dbReference>
<keyword evidence="1 6" id="KW-0285">Flavoprotein</keyword>
<evidence type="ECO:0000313" key="8">
    <source>
        <dbReference type="EMBL" id="QOT73924.1"/>
    </source>
</evidence>
<dbReference type="InterPro" id="IPR016215">
    <property type="entry name" value="NTA_MOA"/>
</dbReference>
<accession>A0A7M2GMC6</accession>
<keyword evidence="3" id="KW-0560">Oxidoreductase</keyword>
<dbReference type="NCBIfam" id="TIGR03860">
    <property type="entry name" value="FMN_nitrolo"/>
    <property type="match status" value="1"/>
</dbReference>
<feature type="binding site" evidence="6">
    <location>
        <position position="59"/>
    </location>
    <ligand>
        <name>FMN</name>
        <dbReference type="ChEBI" id="CHEBI:58210"/>
    </ligand>
</feature>
<dbReference type="GO" id="GO:0004497">
    <property type="term" value="F:monooxygenase activity"/>
    <property type="evidence" value="ECO:0007669"/>
    <property type="project" value="UniProtKB-KW"/>
</dbReference>
<evidence type="ECO:0000256" key="1">
    <source>
        <dbReference type="ARBA" id="ARBA00022630"/>
    </source>
</evidence>
<comment type="similarity">
    <text evidence="5">Belongs to the NtaA/SnaA/DszA monooxygenase family.</text>
</comment>
<dbReference type="SUPFAM" id="SSF51679">
    <property type="entry name" value="Bacterial luciferase-like"/>
    <property type="match status" value="1"/>
</dbReference>
<feature type="binding site" evidence="6">
    <location>
        <position position="223"/>
    </location>
    <ligand>
        <name>FMN</name>
        <dbReference type="ChEBI" id="CHEBI:58210"/>
    </ligand>
</feature>
<dbReference type="InterPro" id="IPR036661">
    <property type="entry name" value="Luciferase-like_sf"/>
</dbReference>
<evidence type="ECO:0000256" key="6">
    <source>
        <dbReference type="PIRSR" id="PIRSR000337-1"/>
    </source>
</evidence>
<protein>
    <submittedName>
        <fullName evidence="8">LLM class flavin-dependent oxidoreductase</fullName>
    </submittedName>
</protein>